<dbReference type="Proteomes" id="UP001596312">
    <property type="component" value="Unassembled WGS sequence"/>
</dbReference>
<evidence type="ECO:0000313" key="4">
    <source>
        <dbReference type="Proteomes" id="UP001596312"/>
    </source>
</evidence>
<dbReference type="Pfam" id="PF01008">
    <property type="entry name" value="IF-2B"/>
    <property type="match status" value="1"/>
</dbReference>
<organism evidence="3 4">
    <name type="scientific">Halalkalicoccus tibetensis</name>
    <dbReference type="NCBI Taxonomy" id="175632"/>
    <lineage>
        <taxon>Archaea</taxon>
        <taxon>Methanobacteriati</taxon>
        <taxon>Methanobacteriota</taxon>
        <taxon>Stenosarchaea group</taxon>
        <taxon>Halobacteria</taxon>
        <taxon>Halobacteriales</taxon>
        <taxon>Halococcaceae</taxon>
        <taxon>Halalkalicoccus</taxon>
    </lineage>
</organism>
<comment type="caution">
    <text evidence="3">The sequence shown here is derived from an EMBL/GenBank/DDBJ whole genome shotgun (WGS) entry which is preliminary data.</text>
</comment>
<feature type="region of interest" description="Disordered" evidence="2">
    <location>
        <begin position="375"/>
        <end position="394"/>
    </location>
</feature>
<evidence type="ECO:0000256" key="2">
    <source>
        <dbReference type="SAM" id="MobiDB-lite"/>
    </source>
</evidence>
<keyword evidence="4" id="KW-1185">Reference proteome</keyword>
<dbReference type="PANTHER" id="PTHR43475">
    <property type="entry name" value="METHYLTHIORIBOSE-1-PHOSPHATE ISOMERASE"/>
    <property type="match status" value="1"/>
</dbReference>
<protein>
    <submittedName>
        <fullName evidence="3">Initiation factor 2B-like protein</fullName>
    </submittedName>
</protein>
<dbReference type="AlphaFoldDB" id="A0ABD5V144"/>
<gene>
    <name evidence="3" type="ORF">ACFQGH_06355</name>
</gene>
<dbReference type="Gene3D" id="3.40.50.10470">
    <property type="entry name" value="Translation initiation factor eif-2b, domain 2"/>
    <property type="match status" value="1"/>
</dbReference>
<evidence type="ECO:0000313" key="3">
    <source>
        <dbReference type="EMBL" id="MFC6904819.1"/>
    </source>
</evidence>
<dbReference type="RefSeq" id="WP_340603333.1">
    <property type="nucleotide sequence ID" value="NZ_JBBMXV010000002.1"/>
</dbReference>
<dbReference type="PANTHER" id="PTHR43475:SF3">
    <property type="entry name" value="TRANSLATION INITIATION FACTOR EIF-2B SUBUNIT FAMILY PROTEIN (AFU_ORTHOLOGUE AFUA_2G14290)"/>
    <property type="match status" value="1"/>
</dbReference>
<comment type="similarity">
    <text evidence="1">Belongs to the eIF-2B alpha/beta/delta subunits family.</text>
</comment>
<dbReference type="EMBL" id="JBHSXQ010000002">
    <property type="protein sequence ID" value="MFC6904819.1"/>
    <property type="molecule type" value="Genomic_DNA"/>
</dbReference>
<sequence length="394" mass="41598">MSETVIPFLRANGRVLLVRRGTADGEWDVPVRNGEEGFEGTARELAREWLPDGEATLVRAGDPVEVDDRRLHPFLFDCEPNGVGKRADWVHPTALRHDGPPGRWQAYRAVSPSVGSVRDDRTHGSAYLSIRALEVLRDRAAQGADPPALVERATDLLEARPSMAALGNRVNRAMFEAGGSKGAAALEDAAKAGIDRAAGADRRAAERAAELIEGIVLTLSRSGTVRGALSAGEPDRIVVLESRPDREGADVAEELAGSLDVTVTLDAAVSHVMPEVDHVLVGADTVLADGSVINKVGTRTTAVVAAREGVPVHAVAAVDKVSPSESPILESVDRGALTDDDRVGVDCPLFDRTPPELVAGVITEEGVLDADGIEAAASDHERRSRWKGSNGSTG</sequence>
<evidence type="ECO:0000256" key="1">
    <source>
        <dbReference type="RuleBase" id="RU003814"/>
    </source>
</evidence>
<dbReference type="SUPFAM" id="SSF100950">
    <property type="entry name" value="NagB/RpiA/CoA transferase-like"/>
    <property type="match status" value="1"/>
</dbReference>
<dbReference type="InterPro" id="IPR037171">
    <property type="entry name" value="NagB/RpiA_transferase-like"/>
</dbReference>
<accession>A0ABD5V144</accession>
<name>A0ABD5V144_9EURY</name>
<dbReference type="InterPro" id="IPR000649">
    <property type="entry name" value="IF-2B-related"/>
</dbReference>
<dbReference type="InterPro" id="IPR042529">
    <property type="entry name" value="IF_2B-like_C"/>
</dbReference>
<proteinExistence type="inferred from homology"/>
<reference evidence="3 4" key="1">
    <citation type="journal article" date="2019" name="Int. J. Syst. Evol. Microbiol.">
        <title>The Global Catalogue of Microorganisms (GCM) 10K type strain sequencing project: providing services to taxonomists for standard genome sequencing and annotation.</title>
        <authorList>
            <consortium name="The Broad Institute Genomics Platform"/>
            <consortium name="The Broad Institute Genome Sequencing Center for Infectious Disease"/>
            <person name="Wu L."/>
            <person name="Ma J."/>
        </authorList>
    </citation>
    <scope>NUCLEOTIDE SEQUENCE [LARGE SCALE GENOMIC DNA]</scope>
    <source>
        <strain evidence="3 4">CGMCC 1.3240</strain>
    </source>
</reference>